<evidence type="ECO:0000256" key="9">
    <source>
        <dbReference type="ARBA" id="ARBA00023273"/>
    </source>
</evidence>
<reference evidence="14 15" key="1">
    <citation type="submission" date="2017-12" db="EMBL/GenBank/DDBJ databases">
        <title>The draft genome sequence of Brumimicrobium saltpan LHR20.</title>
        <authorList>
            <person name="Do Z.-J."/>
            <person name="Luo H.-R."/>
        </authorList>
    </citation>
    <scope>NUCLEOTIDE SEQUENCE [LARGE SCALE GENOMIC DNA]</scope>
    <source>
        <strain evidence="14 15">LHR20</strain>
    </source>
</reference>
<evidence type="ECO:0000259" key="12">
    <source>
        <dbReference type="Pfam" id="PF18962"/>
    </source>
</evidence>
<dbReference type="InterPro" id="IPR026444">
    <property type="entry name" value="Secre_tail"/>
</dbReference>
<feature type="domain" description="Secretion system C-terminal sorting" evidence="12">
    <location>
        <begin position="693"/>
        <end position="763"/>
    </location>
</feature>
<dbReference type="InterPro" id="IPR043744">
    <property type="entry name" value="DUF5689"/>
</dbReference>
<keyword evidence="8" id="KW-0969">Cilium</keyword>
<evidence type="ECO:0000259" key="11">
    <source>
        <dbReference type="Pfam" id="PF18942"/>
    </source>
</evidence>
<proteinExistence type="inferred from homology"/>
<comment type="subcellular location">
    <subcellularLocation>
        <location evidence="1">Cell projection</location>
        <location evidence="1">Cilium</location>
    </subcellularLocation>
    <subcellularLocation>
        <location evidence="2">Cytoplasm</location>
    </subcellularLocation>
</comment>
<dbReference type="AlphaFoldDB" id="A0A2I0R1A8"/>
<feature type="domain" description="DUF5689" evidence="11">
    <location>
        <begin position="30"/>
        <end position="199"/>
    </location>
</feature>
<dbReference type="Pfam" id="PF04231">
    <property type="entry name" value="Endonuclease_1"/>
    <property type="match status" value="1"/>
</dbReference>
<keyword evidence="7" id="KW-0378">Hydrolase</keyword>
<keyword evidence="5" id="KW-0540">Nuclease</keyword>
<evidence type="ECO:0000313" key="15">
    <source>
        <dbReference type="Proteomes" id="UP000236654"/>
    </source>
</evidence>
<evidence type="ECO:0008006" key="16">
    <source>
        <dbReference type="Google" id="ProtNLM"/>
    </source>
</evidence>
<dbReference type="Proteomes" id="UP000236654">
    <property type="component" value="Unassembled WGS sequence"/>
</dbReference>
<keyword evidence="15" id="KW-1185">Reference proteome</keyword>
<evidence type="ECO:0000256" key="7">
    <source>
        <dbReference type="ARBA" id="ARBA00022801"/>
    </source>
</evidence>
<dbReference type="EMBL" id="PJNI01000010">
    <property type="protein sequence ID" value="PKR80364.1"/>
    <property type="molecule type" value="Genomic_DNA"/>
</dbReference>
<evidence type="ECO:0000256" key="1">
    <source>
        <dbReference type="ARBA" id="ARBA00004138"/>
    </source>
</evidence>
<evidence type="ECO:0000256" key="5">
    <source>
        <dbReference type="ARBA" id="ARBA00022722"/>
    </source>
</evidence>
<dbReference type="InterPro" id="IPR013783">
    <property type="entry name" value="Ig-like_fold"/>
</dbReference>
<dbReference type="PANTHER" id="PTHR33607:SF2">
    <property type="entry name" value="ENDONUCLEASE-1"/>
    <property type="match status" value="1"/>
</dbReference>
<dbReference type="RefSeq" id="WP_101334835.1">
    <property type="nucleotide sequence ID" value="NZ_PJNI01000010.1"/>
</dbReference>
<evidence type="ECO:0000313" key="14">
    <source>
        <dbReference type="EMBL" id="PKR80364.1"/>
    </source>
</evidence>
<evidence type="ECO:0000256" key="8">
    <source>
        <dbReference type="ARBA" id="ARBA00023069"/>
    </source>
</evidence>
<dbReference type="InterPro" id="IPR053879">
    <property type="entry name" value="HYDIN_VesB_CFA65-like_Ig"/>
</dbReference>
<dbReference type="Pfam" id="PF18942">
    <property type="entry name" value="DUF5689"/>
    <property type="match status" value="1"/>
</dbReference>
<feature type="chain" id="PRO_5014183577" description="Secretion system C-terminal sorting domain-containing protein" evidence="10">
    <location>
        <begin position="20"/>
        <end position="764"/>
    </location>
</feature>
<dbReference type="GO" id="GO:0005737">
    <property type="term" value="C:cytoplasm"/>
    <property type="evidence" value="ECO:0007669"/>
    <property type="project" value="UniProtKB-SubCell"/>
</dbReference>
<dbReference type="GO" id="GO:0016787">
    <property type="term" value="F:hydrolase activity"/>
    <property type="evidence" value="ECO:0007669"/>
    <property type="project" value="UniProtKB-KW"/>
</dbReference>
<organism evidence="14 15">
    <name type="scientific">Brumimicrobium salinarum</name>
    <dbReference type="NCBI Taxonomy" id="2058658"/>
    <lineage>
        <taxon>Bacteria</taxon>
        <taxon>Pseudomonadati</taxon>
        <taxon>Bacteroidota</taxon>
        <taxon>Flavobacteriia</taxon>
        <taxon>Flavobacteriales</taxon>
        <taxon>Crocinitomicaceae</taxon>
        <taxon>Brumimicrobium</taxon>
    </lineage>
</organism>
<dbReference type="OrthoDB" id="5485925at2"/>
<keyword evidence="9" id="KW-0966">Cell projection</keyword>
<evidence type="ECO:0000256" key="3">
    <source>
        <dbReference type="ARBA" id="ARBA00006429"/>
    </source>
</evidence>
<dbReference type="Pfam" id="PF18962">
    <property type="entry name" value="Por_Secre_tail"/>
    <property type="match status" value="1"/>
</dbReference>
<dbReference type="NCBIfam" id="TIGR04183">
    <property type="entry name" value="Por_Secre_tail"/>
    <property type="match status" value="1"/>
</dbReference>
<accession>A0A2I0R1A8</accession>
<keyword evidence="4" id="KW-0963">Cytoplasm</keyword>
<keyword evidence="6 10" id="KW-0732">Signal</keyword>
<dbReference type="PANTHER" id="PTHR33607">
    <property type="entry name" value="ENDONUCLEASE-1"/>
    <property type="match status" value="1"/>
</dbReference>
<evidence type="ECO:0000256" key="2">
    <source>
        <dbReference type="ARBA" id="ARBA00004496"/>
    </source>
</evidence>
<name>A0A2I0R1A8_9FLAO</name>
<dbReference type="SUPFAM" id="SSF54060">
    <property type="entry name" value="His-Me finger endonucleases"/>
    <property type="match status" value="1"/>
</dbReference>
<comment type="caution">
    <text evidence="14">The sequence shown here is derived from an EMBL/GenBank/DDBJ whole genome shotgun (WGS) entry which is preliminary data.</text>
</comment>
<evidence type="ECO:0000256" key="4">
    <source>
        <dbReference type="ARBA" id="ARBA00022490"/>
    </source>
</evidence>
<sequence>MKNKFLIFGALFSLSTVFAQNDIEDARSFPVGNEVTITGVASDGGELGNAIRYIQDETGGIPIYDFNLTNSVNRGDSVTVTGTLKDFSGLLEIDPISTLTNHGPANEVDAWNINIVDLGETYEGRLVRIDNVTFNDAGSTFSNSTNYDFTDGTNTGTIRINSGTSMNGQTIPSGAQTIVGLLSEYNGLYQLLPRGMSDVFGYIAPDKKIEVSVDGVPVLDGATVEIGTSASTVFELSNLGVNNLTVSAIDFAGNAAADFSTTLSPGAIGGGNTESGSINFSTTSNGSRLSVLTIDSDDPNTPTFTLNLYGIGTDNLATEPTNGATNLSFGNIEAYTLNVDYDASADAEGYLVVWKKGSAPTGAPVDGTEYLRGDVIGDGQVAYVGESNSFTPRGIRANIDYHFTVYAMNGFDNFVNYNQVEKLEGNQMSGGEEIGNYYAGISSTSPNLIGDLTNLINPHTRSSYFMYKGLMMDNFEVMDTTGGDSYVICCYSAERKVFSGAFDWTNTGFSREHTYPHSWFPTHPANSTYGQEEIEYVDYHNLYPINQQEANQPRGNLPLGVVDEVIFEYLEGKRGKNANGAMVYEPSDRNKGNAARAKFYMATAYHQKTTPGNWGLPTNQDQEILKQWHFSDLPDSYEIARNELIYSIQGNRNPYVDSVDFACYVDFNAMTYNSNGCNGLGLSTEFVESNLTIFPNPSNEIVYVQLNGVEINSIDVSDMTGRKVGTFTTSNQYVEIDVTNFNAGAYLLNINTEHGNLLERIIVQ</sequence>
<evidence type="ECO:0000259" key="13">
    <source>
        <dbReference type="Pfam" id="PF22544"/>
    </source>
</evidence>
<dbReference type="InterPro" id="IPR044925">
    <property type="entry name" value="His-Me_finger_sf"/>
</dbReference>
<dbReference type="Gene3D" id="2.60.40.10">
    <property type="entry name" value="Immunoglobulins"/>
    <property type="match status" value="1"/>
</dbReference>
<dbReference type="Pfam" id="PF22544">
    <property type="entry name" value="HYDIN_VesB_CFA65-like_Ig"/>
    <property type="match status" value="1"/>
</dbReference>
<feature type="signal peptide" evidence="10">
    <location>
        <begin position="1"/>
        <end position="19"/>
    </location>
</feature>
<comment type="similarity">
    <text evidence="3">Belongs to the EndA/NucM nuclease family.</text>
</comment>
<gene>
    <name evidence="14" type="ORF">CW751_09830</name>
</gene>
<protein>
    <recommendedName>
        <fullName evidence="16">Secretion system C-terminal sorting domain-containing protein</fullName>
    </recommendedName>
</protein>
<dbReference type="GO" id="GO:0004518">
    <property type="term" value="F:nuclease activity"/>
    <property type="evidence" value="ECO:0007669"/>
    <property type="project" value="UniProtKB-KW"/>
</dbReference>
<evidence type="ECO:0000256" key="10">
    <source>
        <dbReference type="SAM" id="SignalP"/>
    </source>
</evidence>
<evidence type="ECO:0000256" key="6">
    <source>
        <dbReference type="ARBA" id="ARBA00022729"/>
    </source>
</evidence>
<feature type="domain" description="HYDIN/VesB/CFA65-like Ig-like" evidence="13">
    <location>
        <begin position="218"/>
        <end position="310"/>
    </location>
</feature>
<dbReference type="InterPro" id="IPR007346">
    <property type="entry name" value="Endonuclease-I"/>
</dbReference>